<dbReference type="Gene3D" id="3.30.450.350">
    <property type="entry name" value="CHASE domain"/>
    <property type="match status" value="1"/>
</dbReference>
<dbReference type="NCBIfam" id="TIGR00254">
    <property type="entry name" value="GGDEF"/>
    <property type="match status" value="1"/>
</dbReference>
<dbReference type="EMBL" id="GQ869381">
    <property type="protein sequence ID" value="ACX33916.1"/>
    <property type="molecule type" value="Genomic_DNA"/>
</dbReference>
<feature type="domain" description="CHASE" evidence="6">
    <location>
        <begin position="77"/>
        <end position="235"/>
    </location>
</feature>
<dbReference type="AlphaFoldDB" id="D3W8G7"/>
<evidence type="ECO:0000256" key="1">
    <source>
        <dbReference type="ARBA" id="ARBA00004370"/>
    </source>
</evidence>
<dbReference type="PROSITE" id="PS50839">
    <property type="entry name" value="CHASE"/>
    <property type="match status" value="1"/>
</dbReference>
<dbReference type="CDD" id="cd01949">
    <property type="entry name" value="GGDEF"/>
    <property type="match status" value="1"/>
</dbReference>
<evidence type="ECO:0000256" key="5">
    <source>
        <dbReference type="SAM" id="Phobius"/>
    </source>
</evidence>
<protein>
    <submittedName>
        <fullName evidence="8">Putative response regulator receiver modulated diguanylate cyclase/phosphodiesterase</fullName>
    </submittedName>
</protein>
<dbReference type="InterPro" id="IPR052163">
    <property type="entry name" value="DGC-Regulatory_Protein"/>
</dbReference>
<dbReference type="GO" id="GO:0016020">
    <property type="term" value="C:membrane"/>
    <property type="evidence" value="ECO:0007669"/>
    <property type="project" value="UniProtKB-SubCell"/>
</dbReference>
<dbReference type="PROSITE" id="PS50887">
    <property type="entry name" value="GGDEF"/>
    <property type="match status" value="1"/>
</dbReference>
<dbReference type="FunFam" id="3.30.70.270:FF:000001">
    <property type="entry name" value="Diguanylate cyclase domain protein"/>
    <property type="match status" value="1"/>
</dbReference>
<evidence type="ECO:0000259" key="6">
    <source>
        <dbReference type="PROSITE" id="PS50839"/>
    </source>
</evidence>
<dbReference type="InterPro" id="IPR029787">
    <property type="entry name" value="Nucleotide_cyclase"/>
</dbReference>
<name>D3W8G7_9ZZZZ</name>
<feature type="transmembrane region" description="Helical" evidence="5">
    <location>
        <begin position="318"/>
        <end position="338"/>
    </location>
</feature>
<dbReference type="GO" id="GO:0003824">
    <property type="term" value="F:catalytic activity"/>
    <property type="evidence" value="ECO:0007669"/>
    <property type="project" value="UniProtKB-ARBA"/>
</dbReference>
<dbReference type="InterPro" id="IPR006189">
    <property type="entry name" value="CHASE_dom"/>
</dbReference>
<dbReference type="InterPro" id="IPR000160">
    <property type="entry name" value="GGDEF_dom"/>
</dbReference>
<evidence type="ECO:0000256" key="3">
    <source>
        <dbReference type="ARBA" id="ARBA00022989"/>
    </source>
</evidence>
<dbReference type="SMART" id="SM01079">
    <property type="entry name" value="CHASE"/>
    <property type="match status" value="1"/>
</dbReference>
<organism evidence="8">
    <name type="scientific">uncultured prokaryote AT3</name>
    <dbReference type="NCBI Taxonomy" id="672202"/>
    <lineage>
        <taxon>unclassified sequences</taxon>
        <taxon>environmental samples</taxon>
    </lineage>
</organism>
<keyword evidence="2 5" id="KW-0812">Transmembrane</keyword>
<dbReference type="GO" id="GO:0007165">
    <property type="term" value="P:signal transduction"/>
    <property type="evidence" value="ECO:0007669"/>
    <property type="project" value="UniProtKB-ARBA"/>
</dbReference>
<accession>D3W8G7</accession>
<evidence type="ECO:0000313" key="8">
    <source>
        <dbReference type="EMBL" id="ACX33916.1"/>
    </source>
</evidence>
<comment type="subcellular location">
    <subcellularLocation>
        <location evidence="1">Membrane</location>
    </subcellularLocation>
</comment>
<feature type="domain" description="GGDEF" evidence="7">
    <location>
        <begin position="389"/>
        <end position="522"/>
    </location>
</feature>
<keyword evidence="3 5" id="KW-1133">Transmembrane helix</keyword>
<dbReference type="InterPro" id="IPR042240">
    <property type="entry name" value="CHASE_sf"/>
</dbReference>
<keyword evidence="4 5" id="KW-0472">Membrane</keyword>
<evidence type="ECO:0000259" key="7">
    <source>
        <dbReference type="PROSITE" id="PS50887"/>
    </source>
</evidence>
<sequence>MPDDQFSRSYRSSSFYVLALIGWVALTLLALYVVLNLSISETERNFLHETAETETEVRQKLQTNEAVLSGFSAFLHAVESGDRESAMRYAAAATSPYPHIYMLEAAREVPATDRVRFEAEMRRSWEPNFALRDYAYQGARRWQEVKPKPSYWPLVFLYPDNNSVLPLYGLDLDSVPLLSQPLKDAWLWQRQSASRPFRLFEGETAYILFQSVPKVTPAGKGDSMRAFGGALTALLVVKASALRPHQIDRRDQVRAEFVVADTGDFSDIPPLFTQDAEPVHLLDTLLPSIRREVTLVVGPQTLRINFVRQLRWADLSGFSMRAVAVISLLALTLVMLYLRRHYIAMQVAEREHARAEFLAMHDPLTDLPNRHLLADRVRQALLRWQRTGAMFAMFLIDLDYFKEINDTYGHEGGDFLLKTVAHRISNTLRATDTVARYGGDEFIVLVADVLGESDARAVGEKLLSVVSEAVAYGDKNLRVTCSLGVALCPRDGVDFETLCHQADHAMYQVKKDGRNGVISKHFGPLDANAPSSG</sequence>
<evidence type="ECO:0000256" key="4">
    <source>
        <dbReference type="ARBA" id="ARBA00023136"/>
    </source>
</evidence>
<evidence type="ECO:0000256" key="2">
    <source>
        <dbReference type="ARBA" id="ARBA00022692"/>
    </source>
</evidence>
<dbReference type="Pfam" id="PF00990">
    <property type="entry name" value="GGDEF"/>
    <property type="match status" value="1"/>
</dbReference>
<dbReference type="Pfam" id="PF03924">
    <property type="entry name" value="CHASE"/>
    <property type="match status" value="1"/>
</dbReference>
<dbReference type="PANTHER" id="PTHR46663">
    <property type="entry name" value="DIGUANYLATE CYCLASE DGCT-RELATED"/>
    <property type="match status" value="1"/>
</dbReference>
<dbReference type="SUPFAM" id="SSF55073">
    <property type="entry name" value="Nucleotide cyclase"/>
    <property type="match status" value="1"/>
</dbReference>
<dbReference type="Gene3D" id="3.30.70.270">
    <property type="match status" value="1"/>
</dbReference>
<dbReference type="PANTHER" id="PTHR46663:SF3">
    <property type="entry name" value="SLL0267 PROTEIN"/>
    <property type="match status" value="1"/>
</dbReference>
<dbReference type="SMART" id="SM00267">
    <property type="entry name" value="GGDEF"/>
    <property type="match status" value="1"/>
</dbReference>
<dbReference type="InterPro" id="IPR043128">
    <property type="entry name" value="Rev_trsase/Diguanyl_cyclase"/>
</dbReference>
<reference evidence="8" key="1">
    <citation type="journal article" date="2010" name="Appl. Environ. Microbiol.">
        <title>Expanding small-molecule functional metagenomics through parallel screening of broad-host-range cosmid environmental DNA libraries in diverse proteobacteria.</title>
        <authorList>
            <person name="Craig J.W."/>
            <person name="Chang F.Y."/>
            <person name="Kim J.H."/>
            <person name="Obiajulu S.C."/>
            <person name="Brady S.F."/>
        </authorList>
    </citation>
    <scope>NUCLEOTIDE SEQUENCE</scope>
</reference>
<feature type="transmembrane region" description="Helical" evidence="5">
    <location>
        <begin position="15"/>
        <end position="35"/>
    </location>
</feature>
<proteinExistence type="predicted"/>